<proteinExistence type="predicted"/>
<dbReference type="AlphaFoldDB" id="D7DLW7"/>
<feature type="chain" id="PRO_5003094812" evidence="1">
    <location>
        <begin position="21"/>
        <end position="205"/>
    </location>
</feature>
<evidence type="ECO:0000313" key="3">
    <source>
        <dbReference type="Proteomes" id="UP000000383"/>
    </source>
</evidence>
<reference evidence="2 3" key="2">
    <citation type="journal article" date="2011" name="J. Bacteriol.">
        <title>Genomes of three methylotrophs from a single niche uncover genetic and metabolic divergence of Methylophilaceae.</title>
        <authorList>
            <person name="Lapidus A."/>
            <person name="Clum A."/>
            <person name="Labutti K."/>
            <person name="Kaluzhnaya M.G."/>
            <person name="Lim S."/>
            <person name="Beck D.A."/>
            <person name="Glavina Del Rio T."/>
            <person name="Nolan M."/>
            <person name="Mavromatis K."/>
            <person name="Huntemann M."/>
            <person name="Lucas S."/>
            <person name="Lidstrom M.E."/>
            <person name="Ivanova N."/>
            <person name="Chistoserdova L."/>
        </authorList>
    </citation>
    <scope>NUCLEOTIDE SEQUENCE [LARGE SCALE GENOMIC DNA]</scope>
    <source>
        <strain evidence="2 3">301</strain>
    </source>
</reference>
<dbReference type="OrthoDB" id="6117634at2"/>
<evidence type="ECO:0000256" key="1">
    <source>
        <dbReference type="SAM" id="SignalP"/>
    </source>
</evidence>
<keyword evidence="1" id="KW-0732">Signal</keyword>
<keyword evidence="3" id="KW-1185">Reference proteome</keyword>
<sequence precursor="true">MRLLLFSLICLSLTSFDATAALSDISKIYREVPTLDGLDVCFGGGCAEIRHVSINTQEWTQVVSVFAFKADDATLERQQIAYAIGMLETIVGAKIGTSGDRAGTFSNSKFPDQLDCNDEAINTTTYMHLMQYYGLIKLHEAEDMRTRSFFFNGWPHTTAVMHEKATGERFAVDSWFYDNGIPATIVPFELWKSGYIPEDSPVLHH</sequence>
<dbReference type="eggNOG" id="ENOG50308Y1">
    <property type="taxonomic scope" value="Bacteria"/>
</dbReference>
<dbReference type="Proteomes" id="UP000000383">
    <property type="component" value="Chromosome"/>
</dbReference>
<reference evidence="3" key="1">
    <citation type="submission" date="2010-05" db="EMBL/GenBank/DDBJ databases">
        <title>Complete sequence of Methylotenera sp. 301.</title>
        <authorList>
            <person name="Lucas S."/>
            <person name="Copeland A."/>
            <person name="Lapidus A."/>
            <person name="Cheng J.-F."/>
            <person name="Bruce D."/>
            <person name="Goodwin L."/>
            <person name="Pitluck S."/>
            <person name="Clum A."/>
            <person name="Land M."/>
            <person name="Hauser L."/>
            <person name="Kyrpides N."/>
            <person name="Ivanova N."/>
            <person name="Chistoservova L."/>
            <person name="Kalyuzhnaya M."/>
            <person name="Woyke T."/>
        </authorList>
    </citation>
    <scope>NUCLEOTIDE SEQUENCE [LARGE SCALE GENOMIC DNA]</scope>
    <source>
        <strain evidence="3">301</strain>
    </source>
</reference>
<gene>
    <name evidence="2" type="ordered locus">M301_2296</name>
</gene>
<organism evidence="2 3">
    <name type="scientific">Methylotenera versatilis (strain 301)</name>
    <dbReference type="NCBI Taxonomy" id="666681"/>
    <lineage>
        <taxon>Bacteria</taxon>
        <taxon>Pseudomonadati</taxon>
        <taxon>Pseudomonadota</taxon>
        <taxon>Betaproteobacteria</taxon>
        <taxon>Nitrosomonadales</taxon>
        <taxon>Methylophilaceae</taxon>
        <taxon>Methylotenera</taxon>
    </lineage>
</organism>
<name>D7DLW7_METV0</name>
<feature type="signal peptide" evidence="1">
    <location>
        <begin position="1"/>
        <end position="20"/>
    </location>
</feature>
<accession>D7DLW7</accession>
<evidence type="ECO:0000313" key="2">
    <source>
        <dbReference type="EMBL" id="ADI30661.1"/>
    </source>
</evidence>
<protein>
    <submittedName>
        <fullName evidence="2">Uncharacterized protein</fullName>
    </submittedName>
</protein>
<dbReference type="HOGENOM" id="CLU_097948_0_0_4"/>
<dbReference type="EMBL" id="CP002056">
    <property type="protein sequence ID" value="ADI30661.1"/>
    <property type="molecule type" value="Genomic_DNA"/>
</dbReference>
<dbReference type="KEGG" id="meh:M301_2296"/>
<dbReference type="RefSeq" id="WP_013148969.1">
    <property type="nucleotide sequence ID" value="NC_014207.1"/>
</dbReference>
<dbReference type="STRING" id="666681.M301_2296"/>